<dbReference type="InterPro" id="IPR036412">
    <property type="entry name" value="HAD-like_sf"/>
</dbReference>
<feature type="active site" description="Proton donor" evidence="4">
    <location>
        <position position="278"/>
    </location>
</feature>
<feature type="site" description="Transition state stabilizer" evidence="5">
    <location>
        <position position="332"/>
    </location>
</feature>
<dbReference type="FunFam" id="3.40.50.1000:FF:000013">
    <property type="entry name" value="Carboxy-terminal domain RNA polymerase II polypeptide A small"/>
    <property type="match status" value="1"/>
</dbReference>
<evidence type="ECO:0000313" key="9">
    <source>
        <dbReference type="Proteomes" id="UP000054805"/>
    </source>
</evidence>
<dbReference type="NCBIfam" id="TIGR02251">
    <property type="entry name" value="HIF-SF_euk"/>
    <property type="match status" value="1"/>
</dbReference>
<dbReference type="GO" id="GO:0008420">
    <property type="term" value="F:RNA polymerase II CTD heptapeptide repeat phosphatase activity"/>
    <property type="evidence" value="ECO:0007669"/>
    <property type="project" value="InterPro"/>
</dbReference>
<feature type="signal peptide" evidence="6">
    <location>
        <begin position="1"/>
        <end position="17"/>
    </location>
</feature>
<keyword evidence="9" id="KW-1185">Reference proteome</keyword>
<reference evidence="8 9" key="1">
    <citation type="submission" date="2015-01" db="EMBL/GenBank/DDBJ databases">
        <title>Evolution of Trichinella species and genotypes.</title>
        <authorList>
            <person name="Korhonen P.K."/>
            <person name="Edoardo P."/>
            <person name="Giuseppe L.R."/>
            <person name="Gasser R.B."/>
        </authorList>
    </citation>
    <scope>NUCLEOTIDE SEQUENCE [LARGE SCALE GENOMIC DNA]</scope>
    <source>
        <strain evidence="8">ISS588</strain>
    </source>
</reference>
<comment type="catalytic activity">
    <reaction evidence="3">
        <text>O-phospho-L-seryl-[protein] + H2O = L-seryl-[protein] + phosphate</text>
        <dbReference type="Rhea" id="RHEA:20629"/>
        <dbReference type="Rhea" id="RHEA-COMP:9863"/>
        <dbReference type="Rhea" id="RHEA-COMP:11604"/>
        <dbReference type="ChEBI" id="CHEBI:15377"/>
        <dbReference type="ChEBI" id="CHEBI:29999"/>
        <dbReference type="ChEBI" id="CHEBI:43474"/>
        <dbReference type="ChEBI" id="CHEBI:83421"/>
        <dbReference type="EC" id="3.1.3.16"/>
    </reaction>
</comment>
<feature type="site" description="Transition state stabilizer" evidence="5">
    <location>
        <position position="370"/>
    </location>
</feature>
<evidence type="ECO:0000313" key="8">
    <source>
        <dbReference type="EMBL" id="KRZ27428.1"/>
    </source>
</evidence>
<dbReference type="AlphaFoldDB" id="A0A0V1IXI3"/>
<feature type="chain" id="PRO_5006880163" description="protein-serine/threonine phosphatase" evidence="6">
    <location>
        <begin position="18"/>
        <end position="470"/>
    </location>
</feature>
<organism evidence="8 9">
    <name type="scientific">Trichinella pseudospiralis</name>
    <name type="common">Parasitic roundworm</name>
    <dbReference type="NCBI Taxonomy" id="6337"/>
    <lineage>
        <taxon>Eukaryota</taxon>
        <taxon>Metazoa</taxon>
        <taxon>Ecdysozoa</taxon>
        <taxon>Nematoda</taxon>
        <taxon>Enoplea</taxon>
        <taxon>Dorylaimia</taxon>
        <taxon>Trichinellida</taxon>
        <taxon>Trichinellidae</taxon>
        <taxon>Trichinella</taxon>
    </lineage>
</organism>
<evidence type="ECO:0000259" key="7">
    <source>
        <dbReference type="PROSITE" id="PS50969"/>
    </source>
</evidence>
<gene>
    <name evidence="8" type="primary">NFI1</name>
    <name evidence="8" type="ORF">T4B_2909</name>
</gene>
<dbReference type="InterPro" id="IPR023214">
    <property type="entry name" value="HAD_sf"/>
</dbReference>
<evidence type="ECO:0000256" key="4">
    <source>
        <dbReference type="PIRSR" id="PIRSR640078-1"/>
    </source>
</evidence>
<evidence type="ECO:0000256" key="3">
    <source>
        <dbReference type="ARBA" id="ARBA00047761"/>
    </source>
</evidence>
<feature type="domain" description="FCP1 homology" evidence="7">
    <location>
        <begin position="266"/>
        <end position="424"/>
    </location>
</feature>
<evidence type="ECO:0000256" key="1">
    <source>
        <dbReference type="ARBA" id="ARBA00013081"/>
    </source>
</evidence>
<proteinExistence type="predicted"/>
<dbReference type="EMBL" id="JYDS01000071">
    <property type="protein sequence ID" value="KRZ27428.1"/>
    <property type="molecule type" value="Genomic_DNA"/>
</dbReference>
<dbReference type="InterPro" id="IPR011948">
    <property type="entry name" value="Dullard_phosphatase"/>
</dbReference>
<evidence type="ECO:0000256" key="5">
    <source>
        <dbReference type="PIRSR" id="PIRSR640078-3"/>
    </source>
</evidence>
<dbReference type="EC" id="3.1.3.16" evidence="1"/>
<dbReference type="InterPro" id="IPR050365">
    <property type="entry name" value="TIM50"/>
</dbReference>
<dbReference type="SMART" id="SM00577">
    <property type="entry name" value="CPDc"/>
    <property type="match status" value="1"/>
</dbReference>
<protein>
    <recommendedName>
        <fullName evidence="1">protein-serine/threonine phosphatase</fullName>
        <ecNumber evidence="1">3.1.3.16</ecNumber>
    </recommendedName>
</protein>
<dbReference type="Gene3D" id="3.40.50.1000">
    <property type="entry name" value="HAD superfamily/HAD-like"/>
    <property type="match status" value="1"/>
</dbReference>
<feature type="active site" description="4-aspartylphosphate intermediate" evidence="4">
    <location>
        <position position="276"/>
    </location>
</feature>
<dbReference type="Pfam" id="PF03031">
    <property type="entry name" value="NIF"/>
    <property type="match status" value="1"/>
</dbReference>
<comment type="caution">
    <text evidence="8">The sequence shown here is derived from an EMBL/GenBank/DDBJ whole genome shotgun (WGS) entry which is preliminary data.</text>
</comment>
<dbReference type="InterPro" id="IPR040078">
    <property type="entry name" value="RNA_Pol_CTD_Phosphatase"/>
</dbReference>
<keyword evidence="2" id="KW-0378">Hydrolase</keyword>
<dbReference type="SFLD" id="SFLDG01124">
    <property type="entry name" value="C0.1:_RNA_Pol_CTD_Phosphatase"/>
    <property type="match status" value="1"/>
</dbReference>
<dbReference type="Proteomes" id="UP000054805">
    <property type="component" value="Unassembled WGS sequence"/>
</dbReference>
<dbReference type="InterPro" id="IPR004274">
    <property type="entry name" value="FCP1_dom"/>
</dbReference>
<name>A0A0V1IXI3_TRIPS</name>
<dbReference type="SUPFAM" id="SSF56784">
    <property type="entry name" value="HAD-like"/>
    <property type="match status" value="1"/>
</dbReference>
<dbReference type="CDD" id="cd07521">
    <property type="entry name" value="HAD_FCP1-like"/>
    <property type="match status" value="1"/>
</dbReference>
<keyword evidence="6" id="KW-0732">Signal</keyword>
<dbReference type="PROSITE" id="PS50969">
    <property type="entry name" value="FCP1"/>
    <property type="match status" value="1"/>
</dbReference>
<accession>A0A0V1IXI3</accession>
<dbReference type="SFLD" id="SFLDS00003">
    <property type="entry name" value="Haloacid_Dehalogenase"/>
    <property type="match status" value="1"/>
</dbReference>
<sequence length="470" mass="54168">MFCEVPVGWIFTQLLLAVLMLDWPAPDVVNLTSSLCAVAWCSFSTCLTWTWMCMATNICHWKNLKLYPTQLCRVRLGRVNNCRRSVVSWPGRRVRTLGRRSSMVVNVKARGRRHVGRRALRLEPGRQLDHWHRYEDRRSGIIFYWQRSCRRRLQRKKKKPRRRVQATASAAANNIIHNNTAGPVRVLWPFFQNRRTTKKNRCEVVERKLRVPKVFRGLFCCFGLKPVESAAPLQSEFQNSHFTSRHAENVHASSSERLLLPPVHPSDVNKKCLIVDLDETLVHSSFKPVKNPDFVIPVEIDGVVHQVYVLKRPYVDEFLQQISANFECILFTASLAKYADPVADLLDRWGVFRSRLFREACVFHKGNYVKDLNRLGRDLKHVLIVDNSPASYAFHPDNAVPVQSWFDDLHDTELLDLLPLLDKLATADNVYTVLKGSNRRSTSPVLYHYSECNGAYDPLGVIAQVEQNPL</sequence>
<dbReference type="PANTHER" id="PTHR12210">
    <property type="entry name" value="DULLARD PROTEIN PHOSPHATASE"/>
    <property type="match status" value="1"/>
</dbReference>
<evidence type="ECO:0000256" key="6">
    <source>
        <dbReference type="SAM" id="SignalP"/>
    </source>
</evidence>
<evidence type="ECO:0000256" key="2">
    <source>
        <dbReference type="ARBA" id="ARBA00022801"/>
    </source>
</evidence>